<name>A0A644V928_9ZZZZ</name>
<dbReference type="SUPFAM" id="SSF47413">
    <property type="entry name" value="lambda repressor-like DNA-binding domains"/>
    <property type="match status" value="1"/>
</dbReference>
<gene>
    <name evidence="2" type="ORF">SDC9_33838</name>
</gene>
<reference evidence="2" key="1">
    <citation type="submission" date="2019-08" db="EMBL/GenBank/DDBJ databases">
        <authorList>
            <person name="Kucharzyk K."/>
            <person name="Murdoch R.W."/>
            <person name="Higgins S."/>
            <person name="Loffler F."/>
        </authorList>
    </citation>
    <scope>NUCLEOTIDE SEQUENCE</scope>
</reference>
<comment type="caution">
    <text evidence="2">The sequence shown here is derived from an EMBL/GenBank/DDBJ whole genome shotgun (WGS) entry which is preliminary data.</text>
</comment>
<sequence length="77" mass="8870">MSANESLRLKSNLSTLMGKYRYSIKDVHEKTGLSRNTISSLYNDKATRIDYETMLRLCCLFKCDVNELLILSKCEAE</sequence>
<dbReference type="EMBL" id="VSSQ01000245">
    <property type="protein sequence ID" value="MPL87828.1"/>
    <property type="molecule type" value="Genomic_DNA"/>
</dbReference>
<evidence type="ECO:0000313" key="2">
    <source>
        <dbReference type="EMBL" id="MPL87828.1"/>
    </source>
</evidence>
<dbReference type="GO" id="GO:0003677">
    <property type="term" value="F:DNA binding"/>
    <property type="evidence" value="ECO:0007669"/>
    <property type="project" value="InterPro"/>
</dbReference>
<dbReference type="CDD" id="cd00093">
    <property type="entry name" value="HTH_XRE"/>
    <property type="match status" value="1"/>
</dbReference>
<feature type="domain" description="HTH cro/C1-type" evidence="1">
    <location>
        <begin position="29"/>
        <end position="68"/>
    </location>
</feature>
<dbReference type="Pfam" id="PF13443">
    <property type="entry name" value="HTH_26"/>
    <property type="match status" value="1"/>
</dbReference>
<evidence type="ECO:0000259" key="1">
    <source>
        <dbReference type="PROSITE" id="PS50943"/>
    </source>
</evidence>
<dbReference type="PROSITE" id="PS50943">
    <property type="entry name" value="HTH_CROC1"/>
    <property type="match status" value="1"/>
</dbReference>
<accession>A0A644V928</accession>
<dbReference type="InterPro" id="IPR001387">
    <property type="entry name" value="Cro/C1-type_HTH"/>
</dbReference>
<organism evidence="2">
    <name type="scientific">bioreactor metagenome</name>
    <dbReference type="NCBI Taxonomy" id="1076179"/>
    <lineage>
        <taxon>unclassified sequences</taxon>
        <taxon>metagenomes</taxon>
        <taxon>ecological metagenomes</taxon>
    </lineage>
</organism>
<dbReference type="AlphaFoldDB" id="A0A644V928"/>
<dbReference type="Gene3D" id="1.10.260.40">
    <property type="entry name" value="lambda repressor-like DNA-binding domains"/>
    <property type="match status" value="1"/>
</dbReference>
<proteinExistence type="predicted"/>
<dbReference type="InterPro" id="IPR010982">
    <property type="entry name" value="Lambda_DNA-bd_dom_sf"/>
</dbReference>
<protein>
    <recommendedName>
        <fullName evidence="1">HTH cro/C1-type domain-containing protein</fullName>
    </recommendedName>
</protein>